<feature type="compositionally biased region" description="Low complexity" evidence="1">
    <location>
        <begin position="314"/>
        <end position="353"/>
    </location>
</feature>
<feature type="compositionally biased region" description="Basic and acidic residues" evidence="1">
    <location>
        <begin position="271"/>
        <end position="280"/>
    </location>
</feature>
<dbReference type="STRING" id="1314773.A0A3N2Q0H5"/>
<gene>
    <name evidence="2" type="ORF">SODALDRAFT_91771</name>
</gene>
<evidence type="ECO:0000256" key="1">
    <source>
        <dbReference type="SAM" id="MobiDB-lite"/>
    </source>
</evidence>
<evidence type="ECO:0000313" key="2">
    <source>
        <dbReference type="EMBL" id="ROT40242.1"/>
    </source>
</evidence>
<feature type="compositionally biased region" description="Basic and acidic residues" evidence="1">
    <location>
        <begin position="24"/>
        <end position="67"/>
    </location>
</feature>
<dbReference type="GeneID" id="39584261"/>
<feature type="compositionally biased region" description="Basic and acidic residues" evidence="1">
    <location>
        <begin position="138"/>
        <end position="162"/>
    </location>
</feature>
<feature type="compositionally biased region" description="Pro residues" evidence="1">
    <location>
        <begin position="424"/>
        <end position="442"/>
    </location>
</feature>
<accession>A0A3N2Q0H5</accession>
<dbReference type="EMBL" id="ML119052">
    <property type="protein sequence ID" value="ROT40242.1"/>
    <property type="molecule type" value="Genomic_DNA"/>
</dbReference>
<reference evidence="2 3" key="1">
    <citation type="journal article" date="2018" name="Mol. Ecol.">
        <title>The obligate alkalophilic soda-lake fungus Sodiomyces alkalinus has shifted to a protein diet.</title>
        <authorList>
            <person name="Grum-Grzhimaylo A.A."/>
            <person name="Falkoski D.L."/>
            <person name="van den Heuvel J."/>
            <person name="Valero-Jimenez C.A."/>
            <person name="Min B."/>
            <person name="Choi I.G."/>
            <person name="Lipzen A."/>
            <person name="Daum C.G."/>
            <person name="Aanen D.K."/>
            <person name="Tsang A."/>
            <person name="Henrissat B."/>
            <person name="Bilanenko E.N."/>
            <person name="de Vries R.P."/>
            <person name="van Kan J.A.L."/>
            <person name="Grigoriev I.V."/>
            <person name="Debets A.J.M."/>
        </authorList>
    </citation>
    <scope>NUCLEOTIDE SEQUENCE [LARGE SCALE GENOMIC DNA]</scope>
    <source>
        <strain evidence="2 3">F11</strain>
    </source>
</reference>
<organism evidence="2 3">
    <name type="scientific">Sodiomyces alkalinus (strain CBS 110278 / VKM F-3762 / F11)</name>
    <name type="common">Alkaliphilic filamentous fungus</name>
    <dbReference type="NCBI Taxonomy" id="1314773"/>
    <lineage>
        <taxon>Eukaryota</taxon>
        <taxon>Fungi</taxon>
        <taxon>Dikarya</taxon>
        <taxon>Ascomycota</taxon>
        <taxon>Pezizomycotina</taxon>
        <taxon>Sordariomycetes</taxon>
        <taxon>Hypocreomycetidae</taxon>
        <taxon>Glomerellales</taxon>
        <taxon>Plectosphaerellaceae</taxon>
        <taxon>Sodiomyces</taxon>
    </lineage>
</organism>
<feature type="region of interest" description="Disordered" evidence="1">
    <location>
        <begin position="1"/>
        <end position="450"/>
    </location>
</feature>
<feature type="compositionally biased region" description="Basic and acidic residues" evidence="1">
    <location>
        <begin position="173"/>
        <end position="183"/>
    </location>
</feature>
<dbReference type="RefSeq" id="XP_028468048.1">
    <property type="nucleotide sequence ID" value="XM_028615784.1"/>
</dbReference>
<evidence type="ECO:0008006" key="4">
    <source>
        <dbReference type="Google" id="ProtNLM"/>
    </source>
</evidence>
<protein>
    <recommendedName>
        <fullName evidence="4">Serine/arginine repetitive matrix protein 1</fullName>
    </recommendedName>
</protein>
<name>A0A3N2Q0H5_SODAK</name>
<dbReference type="OrthoDB" id="5424692at2759"/>
<feature type="compositionally biased region" description="Low complexity" evidence="1">
    <location>
        <begin position="388"/>
        <end position="400"/>
    </location>
</feature>
<feature type="compositionally biased region" description="Basic and acidic residues" evidence="1">
    <location>
        <begin position="1"/>
        <end position="12"/>
    </location>
</feature>
<feature type="compositionally biased region" description="Gly residues" evidence="1">
    <location>
        <begin position="372"/>
        <end position="387"/>
    </location>
</feature>
<sequence>MDRRNRFEDGEVTRYGAGESWRPFPRDRSPRRPRTPPRDRDRDRDREWDRDRNIRDRDRVRERERPRSPPLVSDSYVPGRSPPRRRSRSFDRFRRERSRGGGADTWRRRDRSRSLPRRPSPPRRSPVGRRTPLGRSPAIRDERPDRPRSPRRDRDRLFDPRDNRRRSRSPFGNRDRGFPERPSPRRSPVPRPGFRPRSRSPNRRGGENYQPAPYMRRHSPLPPVPKDIILPARPASRRTSPYPIHPPRPRSRPASRAVSPVQNNTPVPLSIKRETPKPARQEQPAAGGAKSPPRGPAALRVPPTGPGQASRNFTAPAAAPSAQTLQTLQTLQATPATQTPRQQQPSSTQPPRSDASSPTVPPAGPRGYVPPRGGGFGARGGRGGWPSGGPTRHASISSPSPSTPGPNPTTNTIPTGPRAGSSGPLPPTPSAVPPKPFNPPTGPAAQLPSAVAPARPTLAQTLIATLPPIIPGGKLDPASLPSSLGVTRDLEPHYRKLKVEEEKLRVELDAKHDRLRQCVAVWDKLELESKAWKTKVDLNEQSVKGAPGGELGGAAF</sequence>
<keyword evidence="3" id="KW-1185">Reference proteome</keyword>
<proteinExistence type="predicted"/>
<feature type="compositionally biased region" description="Low complexity" evidence="1">
    <location>
        <begin position="408"/>
        <end position="417"/>
    </location>
</feature>
<evidence type="ECO:0000313" key="3">
    <source>
        <dbReference type="Proteomes" id="UP000272025"/>
    </source>
</evidence>
<dbReference type="AlphaFoldDB" id="A0A3N2Q0H5"/>
<dbReference type="Proteomes" id="UP000272025">
    <property type="component" value="Unassembled WGS sequence"/>
</dbReference>